<dbReference type="Proteomes" id="UP000256388">
    <property type="component" value="Unassembled WGS sequence"/>
</dbReference>
<dbReference type="CDD" id="cd10550">
    <property type="entry name" value="DMSOR_beta_like"/>
    <property type="match status" value="1"/>
</dbReference>
<dbReference type="PANTHER" id="PTHR43177">
    <property type="entry name" value="PROTEIN NRFC"/>
    <property type="match status" value="1"/>
</dbReference>
<dbReference type="Gene3D" id="3.30.70.20">
    <property type="match status" value="2"/>
</dbReference>
<feature type="domain" description="4Fe-4S ferredoxin-type" evidence="5">
    <location>
        <begin position="49"/>
        <end position="80"/>
    </location>
</feature>
<protein>
    <submittedName>
        <fullName evidence="6">Fe-S-cluster-containing hydrogenase component 2</fullName>
    </submittedName>
</protein>
<name>A0A347ZR24_9CHLR</name>
<dbReference type="InterPro" id="IPR050954">
    <property type="entry name" value="ET_IronSulfur_Cluster-Binding"/>
</dbReference>
<accession>A0A347ZR24</accession>
<dbReference type="PROSITE" id="PS51379">
    <property type="entry name" value="4FE4S_FER_2"/>
    <property type="match status" value="3"/>
</dbReference>
<keyword evidence="7" id="KW-1185">Reference proteome</keyword>
<comment type="caution">
    <text evidence="6">The sequence shown here is derived from an EMBL/GenBank/DDBJ whole genome shotgun (WGS) entry which is preliminary data.</text>
</comment>
<keyword evidence="4" id="KW-0411">Iron-sulfur</keyword>
<dbReference type="PANTHER" id="PTHR43177:SF3">
    <property type="entry name" value="PROTEIN NRFC HOMOLOG"/>
    <property type="match status" value="1"/>
</dbReference>
<keyword evidence="1" id="KW-0004">4Fe-4S</keyword>
<dbReference type="InterPro" id="IPR017896">
    <property type="entry name" value="4Fe4S_Fe-S-bd"/>
</dbReference>
<dbReference type="GO" id="GO:0046872">
    <property type="term" value="F:metal ion binding"/>
    <property type="evidence" value="ECO:0007669"/>
    <property type="project" value="UniProtKB-KW"/>
</dbReference>
<keyword evidence="2" id="KW-0479">Metal-binding</keyword>
<feature type="domain" description="4Fe-4S ferredoxin-type" evidence="5">
    <location>
        <begin position="82"/>
        <end position="111"/>
    </location>
</feature>
<evidence type="ECO:0000313" key="6">
    <source>
        <dbReference type="EMBL" id="REG11691.1"/>
    </source>
</evidence>
<dbReference type="Pfam" id="PF13247">
    <property type="entry name" value="Fer4_11"/>
    <property type="match status" value="1"/>
</dbReference>
<dbReference type="AlphaFoldDB" id="A0A347ZR24"/>
<proteinExistence type="predicted"/>
<evidence type="ECO:0000256" key="1">
    <source>
        <dbReference type="ARBA" id="ARBA00022485"/>
    </source>
</evidence>
<reference evidence="6 7" key="1">
    <citation type="submission" date="2018-08" db="EMBL/GenBank/DDBJ databases">
        <title>Genomic Encyclopedia of Type Strains, Phase IV (KMG-IV): sequencing the most valuable type-strain genomes for metagenomic binning, comparative biology and taxonomic classification.</title>
        <authorList>
            <person name="Goeker M."/>
        </authorList>
    </citation>
    <scope>NUCLEOTIDE SEQUENCE [LARGE SCALE GENOMIC DNA]</scope>
    <source>
        <strain evidence="6 7">DSM 23923</strain>
    </source>
</reference>
<dbReference type="RefSeq" id="WP_116224810.1">
    <property type="nucleotide sequence ID" value="NZ_AP018437.1"/>
</dbReference>
<dbReference type="EMBL" id="QUMS01000001">
    <property type="protein sequence ID" value="REG11691.1"/>
    <property type="molecule type" value="Genomic_DNA"/>
</dbReference>
<keyword evidence="3" id="KW-0408">Iron</keyword>
<evidence type="ECO:0000259" key="5">
    <source>
        <dbReference type="PROSITE" id="PS51379"/>
    </source>
</evidence>
<organism evidence="6 7">
    <name type="scientific">Pelolinea submarina</name>
    <dbReference type="NCBI Taxonomy" id="913107"/>
    <lineage>
        <taxon>Bacteria</taxon>
        <taxon>Bacillati</taxon>
        <taxon>Chloroflexota</taxon>
        <taxon>Anaerolineae</taxon>
        <taxon>Anaerolineales</taxon>
        <taxon>Anaerolineaceae</taxon>
        <taxon>Pelolinea</taxon>
    </lineage>
</organism>
<sequence>MPSSTSKYQYIDCDPDLCIGCQICEYVCSYTKTGEYNTYRSRIRTVRVDEVLITALACRTCENAPCVLACPQDALDQDPDTGIIVINAQKCDACAWCVEACDFGAISVNPLTKLVEICDQCEDQEDGPQCVKWCPKEALKLTTPEKQAQKARRDALKSIKDEILPKIPLKETTC</sequence>
<evidence type="ECO:0000256" key="3">
    <source>
        <dbReference type="ARBA" id="ARBA00023004"/>
    </source>
</evidence>
<dbReference type="OrthoDB" id="9779457at2"/>
<evidence type="ECO:0000256" key="2">
    <source>
        <dbReference type="ARBA" id="ARBA00022723"/>
    </source>
</evidence>
<dbReference type="SUPFAM" id="SSF54862">
    <property type="entry name" value="4Fe-4S ferredoxins"/>
    <property type="match status" value="1"/>
</dbReference>
<dbReference type="GO" id="GO:0051539">
    <property type="term" value="F:4 iron, 4 sulfur cluster binding"/>
    <property type="evidence" value="ECO:0007669"/>
    <property type="project" value="UniProtKB-KW"/>
</dbReference>
<evidence type="ECO:0000313" key="7">
    <source>
        <dbReference type="Proteomes" id="UP000256388"/>
    </source>
</evidence>
<evidence type="ECO:0000256" key="4">
    <source>
        <dbReference type="ARBA" id="ARBA00023014"/>
    </source>
</evidence>
<gene>
    <name evidence="6" type="ORF">DFR64_1583</name>
</gene>
<feature type="domain" description="4Fe-4S ferredoxin-type" evidence="5">
    <location>
        <begin position="9"/>
        <end position="39"/>
    </location>
</feature>